<dbReference type="Proteomes" id="UP001497522">
    <property type="component" value="Chromosome 4"/>
</dbReference>
<evidence type="ECO:0000313" key="3">
    <source>
        <dbReference type="EMBL" id="CAK9874442.1"/>
    </source>
</evidence>
<feature type="region of interest" description="Disordered" evidence="2">
    <location>
        <begin position="378"/>
        <end position="424"/>
    </location>
</feature>
<organism evidence="3 4">
    <name type="scientific">Sphagnum jensenii</name>
    <dbReference type="NCBI Taxonomy" id="128206"/>
    <lineage>
        <taxon>Eukaryota</taxon>
        <taxon>Viridiplantae</taxon>
        <taxon>Streptophyta</taxon>
        <taxon>Embryophyta</taxon>
        <taxon>Bryophyta</taxon>
        <taxon>Sphagnophytina</taxon>
        <taxon>Sphagnopsida</taxon>
        <taxon>Sphagnales</taxon>
        <taxon>Sphagnaceae</taxon>
        <taxon>Sphagnum</taxon>
    </lineage>
</organism>
<dbReference type="PANTHER" id="PTHR33701">
    <property type="entry name" value="TRANSMEMBRANE PROTEIN"/>
    <property type="match status" value="1"/>
</dbReference>
<feature type="region of interest" description="Disordered" evidence="2">
    <location>
        <begin position="272"/>
        <end position="298"/>
    </location>
</feature>
<protein>
    <submittedName>
        <fullName evidence="3">Uncharacterized protein</fullName>
    </submittedName>
</protein>
<accession>A0ABP1BG48</accession>
<feature type="region of interest" description="Disordered" evidence="2">
    <location>
        <begin position="530"/>
        <end position="556"/>
    </location>
</feature>
<evidence type="ECO:0000256" key="2">
    <source>
        <dbReference type="SAM" id="MobiDB-lite"/>
    </source>
</evidence>
<feature type="region of interest" description="Disordered" evidence="2">
    <location>
        <begin position="589"/>
        <end position="609"/>
    </location>
</feature>
<evidence type="ECO:0000313" key="4">
    <source>
        <dbReference type="Proteomes" id="UP001497522"/>
    </source>
</evidence>
<feature type="coiled-coil region" evidence="1">
    <location>
        <begin position="39"/>
        <end position="87"/>
    </location>
</feature>
<name>A0ABP1BG48_9BRYO</name>
<feature type="compositionally biased region" description="Polar residues" evidence="2">
    <location>
        <begin position="535"/>
        <end position="544"/>
    </location>
</feature>
<feature type="region of interest" description="Disordered" evidence="2">
    <location>
        <begin position="330"/>
        <end position="357"/>
    </location>
</feature>
<dbReference type="EMBL" id="OZ023705">
    <property type="protein sequence ID" value="CAK9874442.1"/>
    <property type="molecule type" value="Genomic_DNA"/>
</dbReference>
<dbReference type="PANTHER" id="PTHR33701:SF2">
    <property type="entry name" value="TRANSMEMBRANE PROTEIN"/>
    <property type="match status" value="1"/>
</dbReference>
<gene>
    <name evidence="3" type="ORF">CSSPJE1EN2_LOCUS16827</name>
</gene>
<sequence length="635" mass="70014">LDSKGKNTSHWGVIGGLEAKPSSGEDVMTMTIEFLRARLLSERAASKTAKQQVQQLNEKVMELEEILEQMVDQRQKAERAAEDAILKLKIAGICTESSTDALGMPQAVESLDPVFGVQSRAAAIPQEQGAEVLDVCCTPQKLLETSDCLTLSQESRAATEDRLRNMWNQINKEITVLTEERSKEDRVCAELITWMCQVPAIIQEVLATTAGTPCQNSESANINGHVIGPNSKIGDEHSSLEIEDAPILLEEHQKEVDTSRIDVQNNGVQIKGTQNQYNPHCLSSGELQDTPGEGLGRGQLKLLGEEGTIHNPQVQSGTTPNFLSEQLMSNKQREGNTRGSQMEEIPGHCHHRRSYSSNSCLQGGEDFGIASQQLEYDGPRRKSQGSYFAGKQNHHPQPPKHPEGESVDRNGFSNGEPLLSLGYGPGYDAPKELASPVAQLCMDTRSRSATDILQALQRVKQSIQVSSCPKNVLNTGMKEYNRYGEGDPSLHLRSVYEGEATAPLKNHHLRQAPANPSLQERLSHNNNWHKKQYSGARSNNQQQHLGGGGSRATRVLQSSDSPSIGAMSYNNDLYHHTLVGQHGIITRSSSLDHQHQRHHSSHNSHSKFNLIPSANRQSKYVDKLNVGRGIQFYFS</sequence>
<feature type="non-terminal residue" evidence="3">
    <location>
        <position position="1"/>
    </location>
</feature>
<evidence type="ECO:0000256" key="1">
    <source>
        <dbReference type="SAM" id="Coils"/>
    </source>
</evidence>
<feature type="compositionally biased region" description="Basic residues" evidence="2">
    <location>
        <begin position="595"/>
        <end position="605"/>
    </location>
</feature>
<proteinExistence type="predicted"/>
<keyword evidence="4" id="KW-1185">Reference proteome</keyword>
<keyword evidence="1" id="KW-0175">Coiled coil</keyword>
<reference evidence="3" key="1">
    <citation type="submission" date="2024-03" db="EMBL/GenBank/DDBJ databases">
        <authorList>
            <consortium name="ELIXIR-Norway"/>
            <consortium name="Elixir Norway"/>
        </authorList>
    </citation>
    <scope>NUCLEOTIDE SEQUENCE</scope>
</reference>